<dbReference type="Gramene" id="Zm00001eb333790_T001">
    <property type="protein sequence ID" value="Zm00001eb333790_P001"/>
    <property type="gene ID" value="Zm00001eb333790"/>
</dbReference>
<dbReference type="FunCoup" id="A0A804QJC4">
    <property type="interactions" value="2524"/>
</dbReference>
<dbReference type="FunFam" id="3.30.160.810:FF:000001">
    <property type="entry name" value="50S ribosomal protein L3"/>
    <property type="match status" value="1"/>
</dbReference>
<dbReference type="SUPFAM" id="SSF50447">
    <property type="entry name" value="Translation proteins"/>
    <property type="match status" value="1"/>
</dbReference>
<protein>
    <recommendedName>
        <fullName evidence="7">Large ribosomal subunit protein uL3m</fullName>
    </recommendedName>
</protein>
<keyword evidence="11" id="KW-1267">Proteomics identification</keyword>
<name>A0A804QJC4_MAIZE</name>
<organism evidence="9 10">
    <name type="scientific">Zea mays</name>
    <name type="common">Maize</name>
    <dbReference type="NCBI Taxonomy" id="4577"/>
    <lineage>
        <taxon>Eukaryota</taxon>
        <taxon>Viridiplantae</taxon>
        <taxon>Streptophyta</taxon>
        <taxon>Embryophyta</taxon>
        <taxon>Tracheophyta</taxon>
        <taxon>Spermatophyta</taxon>
        <taxon>Magnoliopsida</taxon>
        <taxon>Liliopsida</taxon>
        <taxon>Poales</taxon>
        <taxon>Poaceae</taxon>
        <taxon>PACMAD clade</taxon>
        <taxon>Panicoideae</taxon>
        <taxon>Andropogonodae</taxon>
        <taxon>Andropogoneae</taxon>
        <taxon>Tripsacinae</taxon>
        <taxon>Zea</taxon>
    </lineage>
</organism>
<evidence type="ECO:0007829" key="11">
    <source>
        <dbReference type="PeptideAtlas" id="A0A804QJC4"/>
    </source>
</evidence>
<dbReference type="InterPro" id="IPR019926">
    <property type="entry name" value="Ribosomal_uL3_CS"/>
</dbReference>
<sequence>MAAASRGLLARLRVLSLSGGGSPWLRFPPSRLFSAEAFVSHSDDDDAGGEGGGGGRIIEARSGVMGPTSRRTGVIGVKCGMSAMWDKWGAKVPITVLWVDDNVVTQVKTAEKEGFFALQLGAGQKKEKHLTKPEVGHFRAQGVPLKRKLREFPVTEDALLPVGTSITVRHFVPGQFVDVTGITKGKGFAGVMKRYGFGGMPASHGTSLAHRSGGSTGQRDAPGRVFKNRKMPGRMGGVQRTVKNVWVYQIDPARNLLYLKGQVTLFLMSQQILLKHRSCVLCIFRCPFCRFLVLKVALFSLRILYIRNLTRLCSHFLHTSRVKVSLKTWSP</sequence>
<comment type="similarity">
    <text evidence="2 8">Belongs to the universal ribosomal protein uL3 family.</text>
</comment>
<keyword evidence="4 8" id="KW-0689">Ribosomal protein</keyword>
<dbReference type="PROSITE" id="PS00474">
    <property type="entry name" value="RIBOSOMAL_L3"/>
    <property type="match status" value="1"/>
</dbReference>
<dbReference type="Gene3D" id="3.30.160.810">
    <property type="match status" value="1"/>
</dbReference>
<evidence type="ECO:0000256" key="1">
    <source>
        <dbReference type="ARBA" id="ARBA00004173"/>
    </source>
</evidence>
<dbReference type="Proteomes" id="UP000007305">
    <property type="component" value="Chromosome 8"/>
</dbReference>
<dbReference type="NCBIfam" id="TIGR03625">
    <property type="entry name" value="L3_bact"/>
    <property type="match status" value="1"/>
</dbReference>
<dbReference type="PANTHER" id="PTHR11229">
    <property type="entry name" value="50S RIBOSOMAL PROTEIN L3"/>
    <property type="match status" value="1"/>
</dbReference>
<reference evidence="10" key="1">
    <citation type="journal article" date="2009" name="Science">
        <title>The B73 maize genome: complexity, diversity, and dynamics.</title>
        <authorList>
            <person name="Schnable P.S."/>
            <person name="Ware D."/>
            <person name="Fulton R.S."/>
            <person name="Stein J.C."/>
            <person name="Wei F."/>
            <person name="Pasternak S."/>
            <person name="Liang C."/>
            <person name="Zhang J."/>
            <person name="Fulton L."/>
            <person name="Graves T.A."/>
            <person name="Minx P."/>
            <person name="Reily A.D."/>
            <person name="Courtney L."/>
            <person name="Kruchowski S.S."/>
            <person name="Tomlinson C."/>
            <person name="Strong C."/>
            <person name="Delehaunty K."/>
            <person name="Fronick C."/>
            <person name="Courtney B."/>
            <person name="Rock S.M."/>
            <person name="Belter E."/>
            <person name="Du F."/>
            <person name="Kim K."/>
            <person name="Abbott R.M."/>
            <person name="Cotton M."/>
            <person name="Levy A."/>
            <person name="Marchetto P."/>
            <person name="Ochoa K."/>
            <person name="Jackson S.M."/>
            <person name="Gillam B."/>
            <person name="Chen W."/>
            <person name="Yan L."/>
            <person name="Higginbotham J."/>
            <person name="Cardenas M."/>
            <person name="Waligorski J."/>
            <person name="Applebaum E."/>
            <person name="Phelps L."/>
            <person name="Falcone J."/>
            <person name="Kanchi K."/>
            <person name="Thane T."/>
            <person name="Scimone A."/>
            <person name="Thane N."/>
            <person name="Henke J."/>
            <person name="Wang T."/>
            <person name="Ruppert J."/>
            <person name="Shah N."/>
            <person name="Rotter K."/>
            <person name="Hodges J."/>
            <person name="Ingenthron E."/>
            <person name="Cordes M."/>
            <person name="Kohlberg S."/>
            <person name="Sgro J."/>
            <person name="Delgado B."/>
            <person name="Mead K."/>
            <person name="Chinwalla A."/>
            <person name="Leonard S."/>
            <person name="Crouse K."/>
            <person name="Collura K."/>
            <person name="Kudrna D."/>
            <person name="Currie J."/>
            <person name="He R."/>
            <person name="Angelova A."/>
            <person name="Rajasekar S."/>
            <person name="Mueller T."/>
            <person name="Lomeli R."/>
            <person name="Scara G."/>
            <person name="Ko A."/>
            <person name="Delaney K."/>
            <person name="Wissotski M."/>
            <person name="Lopez G."/>
            <person name="Campos D."/>
            <person name="Braidotti M."/>
            <person name="Ashley E."/>
            <person name="Golser W."/>
            <person name="Kim H."/>
            <person name="Lee S."/>
            <person name="Lin J."/>
            <person name="Dujmic Z."/>
            <person name="Kim W."/>
            <person name="Talag J."/>
            <person name="Zuccolo A."/>
            <person name="Fan C."/>
            <person name="Sebastian A."/>
            <person name="Kramer M."/>
            <person name="Spiegel L."/>
            <person name="Nascimento L."/>
            <person name="Zutavern T."/>
            <person name="Miller B."/>
            <person name="Ambroise C."/>
            <person name="Muller S."/>
            <person name="Spooner W."/>
            <person name="Narechania A."/>
            <person name="Ren L."/>
            <person name="Wei S."/>
            <person name="Kumari S."/>
            <person name="Faga B."/>
            <person name="Levy M.J."/>
            <person name="McMahan L."/>
            <person name="Van Buren P."/>
            <person name="Vaughn M.W."/>
            <person name="Ying K."/>
            <person name="Yeh C.-T."/>
            <person name="Emrich S.J."/>
            <person name="Jia Y."/>
            <person name="Kalyanaraman A."/>
            <person name="Hsia A.-P."/>
            <person name="Barbazuk W.B."/>
            <person name="Baucom R.S."/>
            <person name="Brutnell T.P."/>
            <person name="Carpita N.C."/>
            <person name="Chaparro C."/>
            <person name="Chia J.-M."/>
            <person name="Deragon J.-M."/>
            <person name="Estill J.C."/>
            <person name="Fu Y."/>
            <person name="Jeddeloh J.A."/>
            <person name="Han Y."/>
            <person name="Lee H."/>
            <person name="Li P."/>
            <person name="Lisch D.R."/>
            <person name="Liu S."/>
            <person name="Liu Z."/>
            <person name="Nagel D.H."/>
            <person name="McCann M.C."/>
            <person name="SanMiguel P."/>
            <person name="Myers A.M."/>
            <person name="Nettleton D."/>
            <person name="Nguyen J."/>
            <person name="Penning B.W."/>
            <person name="Ponnala L."/>
            <person name="Schneider K.L."/>
            <person name="Schwartz D.C."/>
            <person name="Sharma A."/>
            <person name="Soderlund C."/>
            <person name="Springer N.M."/>
            <person name="Sun Q."/>
            <person name="Wang H."/>
            <person name="Waterman M."/>
            <person name="Westerman R."/>
            <person name="Wolfgruber T.K."/>
            <person name="Yang L."/>
            <person name="Yu Y."/>
            <person name="Zhang L."/>
            <person name="Zhou S."/>
            <person name="Zhu Q."/>
            <person name="Bennetzen J.L."/>
            <person name="Dawe R.K."/>
            <person name="Jiang J."/>
            <person name="Jiang N."/>
            <person name="Presting G.G."/>
            <person name="Wessler S.R."/>
            <person name="Aluru S."/>
            <person name="Martienssen R.A."/>
            <person name="Clifton S.W."/>
            <person name="McCombie W.R."/>
            <person name="Wing R.A."/>
            <person name="Wilson R.K."/>
        </authorList>
    </citation>
    <scope>NUCLEOTIDE SEQUENCE [LARGE SCALE GENOMIC DNA]</scope>
    <source>
        <strain evidence="10">cv. B73</strain>
    </source>
</reference>
<reference evidence="9" key="2">
    <citation type="submission" date="2019-07" db="EMBL/GenBank/DDBJ databases">
        <authorList>
            <person name="Seetharam A."/>
            <person name="Woodhouse M."/>
            <person name="Cannon E."/>
        </authorList>
    </citation>
    <scope>NUCLEOTIDE SEQUENCE [LARGE SCALE GENOMIC DNA]</scope>
    <source>
        <strain evidence="9">cv. B73</strain>
    </source>
</reference>
<dbReference type="InterPro" id="IPR019927">
    <property type="entry name" value="Ribosomal_uL3_bac/org-type"/>
</dbReference>
<evidence type="ECO:0000313" key="10">
    <source>
        <dbReference type="Proteomes" id="UP000007305"/>
    </source>
</evidence>
<evidence type="ECO:0000256" key="8">
    <source>
        <dbReference type="RuleBase" id="RU003905"/>
    </source>
</evidence>
<dbReference type="Pfam" id="PF00297">
    <property type="entry name" value="Ribosomal_L3"/>
    <property type="match status" value="1"/>
</dbReference>
<gene>
    <name evidence="9" type="primary">LOC100191826</name>
</gene>
<evidence type="ECO:0000256" key="3">
    <source>
        <dbReference type="ARBA" id="ARBA00022946"/>
    </source>
</evidence>
<dbReference type="InterPro" id="IPR009000">
    <property type="entry name" value="Transl_B-barrel_sf"/>
</dbReference>
<evidence type="ECO:0000256" key="7">
    <source>
        <dbReference type="ARBA" id="ARBA00035209"/>
    </source>
</evidence>
<comment type="subcellular location">
    <subcellularLocation>
        <location evidence="1">Mitochondrion</location>
    </subcellularLocation>
</comment>
<reference evidence="9" key="3">
    <citation type="submission" date="2021-05" db="UniProtKB">
        <authorList>
            <consortium name="EnsemblPlants"/>
        </authorList>
    </citation>
    <scope>IDENTIFICATION</scope>
    <source>
        <strain evidence="9">cv. B73</strain>
    </source>
</reference>
<dbReference type="InParanoid" id="A0A804QJC4"/>
<evidence type="ECO:0000256" key="4">
    <source>
        <dbReference type="ARBA" id="ARBA00022980"/>
    </source>
</evidence>
<dbReference type="EnsemblPlants" id="Zm00001eb333790_T001">
    <property type="protein sequence ID" value="Zm00001eb333790_P001"/>
    <property type="gene ID" value="Zm00001eb333790"/>
</dbReference>
<dbReference type="GO" id="GO:0006412">
    <property type="term" value="P:translation"/>
    <property type="evidence" value="ECO:0007669"/>
    <property type="project" value="InterPro"/>
</dbReference>
<evidence type="ECO:0000313" key="9">
    <source>
        <dbReference type="EnsemblPlants" id="Zm00001eb333790_P001"/>
    </source>
</evidence>
<evidence type="ECO:0000256" key="2">
    <source>
        <dbReference type="ARBA" id="ARBA00006540"/>
    </source>
</evidence>
<evidence type="ECO:0000256" key="5">
    <source>
        <dbReference type="ARBA" id="ARBA00023128"/>
    </source>
</evidence>
<evidence type="ECO:0000256" key="6">
    <source>
        <dbReference type="ARBA" id="ARBA00023274"/>
    </source>
</evidence>
<dbReference type="PANTHER" id="PTHR11229:SF8">
    <property type="entry name" value="LARGE RIBOSOMAL SUBUNIT PROTEIN UL3M"/>
    <property type="match status" value="1"/>
</dbReference>
<dbReference type="InterPro" id="IPR000597">
    <property type="entry name" value="Ribosomal_uL3"/>
</dbReference>
<dbReference type="OrthoDB" id="274683at2759"/>
<keyword evidence="3" id="KW-0809">Transit peptide</keyword>
<dbReference type="Gene3D" id="2.40.30.10">
    <property type="entry name" value="Translation factors"/>
    <property type="match status" value="1"/>
</dbReference>
<accession>A0A804QJC4</accession>
<proteinExistence type="evidence at protein level"/>
<dbReference type="GO" id="GO:0005762">
    <property type="term" value="C:mitochondrial large ribosomal subunit"/>
    <property type="evidence" value="ECO:0000318"/>
    <property type="project" value="GO_Central"/>
</dbReference>
<dbReference type="GO" id="GO:0003735">
    <property type="term" value="F:structural constituent of ribosome"/>
    <property type="evidence" value="ECO:0000318"/>
    <property type="project" value="GO_Central"/>
</dbReference>
<keyword evidence="10" id="KW-1185">Reference proteome</keyword>
<dbReference type="AlphaFoldDB" id="A0A804QJC4"/>
<keyword evidence="5" id="KW-0496">Mitochondrion</keyword>
<dbReference type="FunFam" id="2.40.30.10:FF:000004">
    <property type="entry name" value="50S ribosomal protein L3"/>
    <property type="match status" value="1"/>
</dbReference>
<keyword evidence="6 8" id="KW-0687">Ribonucleoprotein</keyword>
<dbReference type="HAMAP" id="MF_01325_B">
    <property type="entry name" value="Ribosomal_uL3_B"/>
    <property type="match status" value="1"/>
</dbReference>